<organism evidence="2 3">
    <name type="scientific">Babesia caballi</name>
    <dbReference type="NCBI Taxonomy" id="5871"/>
    <lineage>
        <taxon>Eukaryota</taxon>
        <taxon>Sar</taxon>
        <taxon>Alveolata</taxon>
        <taxon>Apicomplexa</taxon>
        <taxon>Aconoidasida</taxon>
        <taxon>Piroplasmida</taxon>
        <taxon>Babesiidae</taxon>
        <taxon>Babesia</taxon>
    </lineage>
</organism>
<evidence type="ECO:0000313" key="2">
    <source>
        <dbReference type="EMBL" id="GIX64551.1"/>
    </source>
</evidence>
<name>A0AAV4LXK3_BABCB</name>
<accession>A0AAV4LXK3</accession>
<dbReference type="RefSeq" id="XP_067716620.1">
    <property type="nucleotide sequence ID" value="XM_067860519.1"/>
</dbReference>
<sequence length="282" mass="29808">MGEPRHGALGVEHRVRQLGGKSHGALAAHGRPGDVPVAVHAIVLRFLPGPLDDGLYLSRDFRAVLERVDALHRVQNLLLDAAAGVDAEARPRHVLLAEALPDANHVVLAFDLVQQPDDVQLAVLDARELLEPLLAVLLAERDELLALAALRGCDVRAEGAAELAHVGLLLALQLAQLLQDPRLLQHERLHDLAELLGAARLVAAAGLGGEGALNVLLPLLLLAELLPQQGVLLPPQPLVVDHGLPLLLPNRVAHAPGRRRGGGGRDGLAPAVATRRRGTSHG</sequence>
<evidence type="ECO:0000256" key="1">
    <source>
        <dbReference type="SAM" id="MobiDB-lite"/>
    </source>
</evidence>
<dbReference type="EMBL" id="BPLF01000003">
    <property type="protein sequence ID" value="GIX64551.1"/>
    <property type="molecule type" value="Genomic_DNA"/>
</dbReference>
<protein>
    <submittedName>
        <fullName evidence="2">DNA polymerase III subunit delta</fullName>
    </submittedName>
</protein>
<comment type="caution">
    <text evidence="2">The sequence shown here is derived from an EMBL/GenBank/DDBJ whole genome shotgun (WGS) entry which is preliminary data.</text>
</comment>
<dbReference type="Proteomes" id="UP001497744">
    <property type="component" value="Unassembled WGS sequence"/>
</dbReference>
<dbReference type="GeneID" id="94196032"/>
<proteinExistence type="predicted"/>
<keyword evidence="3" id="KW-1185">Reference proteome</keyword>
<evidence type="ECO:0000313" key="3">
    <source>
        <dbReference type="Proteomes" id="UP001497744"/>
    </source>
</evidence>
<reference evidence="2 3" key="1">
    <citation type="submission" date="2021-06" db="EMBL/GenBank/DDBJ databases">
        <title>Genome sequence of Babesia caballi.</title>
        <authorList>
            <person name="Yamagishi J."/>
            <person name="Kidaka T."/>
            <person name="Ochi A."/>
        </authorList>
    </citation>
    <scope>NUCLEOTIDE SEQUENCE [LARGE SCALE GENOMIC DNA]</scope>
    <source>
        <strain evidence="2">USDA-D6B2</strain>
    </source>
</reference>
<gene>
    <name evidence="2" type="ORF">BcabD6B2_39860</name>
</gene>
<dbReference type="AlphaFoldDB" id="A0AAV4LXK3"/>
<feature type="region of interest" description="Disordered" evidence="1">
    <location>
        <begin position="255"/>
        <end position="282"/>
    </location>
</feature>